<evidence type="ECO:0000313" key="2">
    <source>
        <dbReference type="EMBL" id="EYU38678.1"/>
    </source>
</evidence>
<keyword evidence="1" id="KW-1133">Transmembrane helix</keyword>
<gene>
    <name evidence="2" type="ORF">MIMGU_mgv1a017595mg</name>
</gene>
<proteinExistence type="predicted"/>
<sequence length="57" mass="6702">MQNSFEFSFGLCIICFDYCGIICKFGLLRIFCANLLGIFYFLLVLFCSRLCVDYQEF</sequence>
<dbReference type="AlphaFoldDB" id="A0A022RFW7"/>
<name>A0A022RFW7_ERYGU</name>
<evidence type="ECO:0000256" key="1">
    <source>
        <dbReference type="SAM" id="Phobius"/>
    </source>
</evidence>
<reference evidence="2 3" key="1">
    <citation type="journal article" date="2013" name="Proc. Natl. Acad. Sci. U.S.A.">
        <title>Fine-scale variation in meiotic recombination in Mimulus inferred from population shotgun sequencing.</title>
        <authorList>
            <person name="Hellsten U."/>
            <person name="Wright K.M."/>
            <person name="Jenkins J."/>
            <person name="Shu S."/>
            <person name="Yuan Y."/>
            <person name="Wessler S.R."/>
            <person name="Schmutz J."/>
            <person name="Willis J.H."/>
            <person name="Rokhsar D.S."/>
        </authorList>
    </citation>
    <scope>NUCLEOTIDE SEQUENCE [LARGE SCALE GENOMIC DNA]</scope>
    <source>
        <strain evidence="3">cv. DUN x IM62</strain>
    </source>
</reference>
<accession>A0A022RFW7</accession>
<dbReference type="Proteomes" id="UP000030748">
    <property type="component" value="Unassembled WGS sequence"/>
</dbReference>
<evidence type="ECO:0000313" key="3">
    <source>
        <dbReference type="Proteomes" id="UP000030748"/>
    </source>
</evidence>
<dbReference type="EMBL" id="KI630480">
    <property type="protein sequence ID" value="EYU38677.1"/>
    <property type="molecule type" value="Genomic_DNA"/>
</dbReference>
<keyword evidence="1" id="KW-0472">Membrane</keyword>
<organism evidence="2 3">
    <name type="scientific">Erythranthe guttata</name>
    <name type="common">Yellow monkey flower</name>
    <name type="synonym">Mimulus guttatus</name>
    <dbReference type="NCBI Taxonomy" id="4155"/>
    <lineage>
        <taxon>Eukaryota</taxon>
        <taxon>Viridiplantae</taxon>
        <taxon>Streptophyta</taxon>
        <taxon>Embryophyta</taxon>
        <taxon>Tracheophyta</taxon>
        <taxon>Spermatophyta</taxon>
        <taxon>Magnoliopsida</taxon>
        <taxon>eudicotyledons</taxon>
        <taxon>Gunneridae</taxon>
        <taxon>Pentapetalae</taxon>
        <taxon>asterids</taxon>
        <taxon>lamiids</taxon>
        <taxon>Lamiales</taxon>
        <taxon>Phrymaceae</taxon>
        <taxon>Erythranthe</taxon>
    </lineage>
</organism>
<feature type="transmembrane region" description="Helical" evidence="1">
    <location>
        <begin position="33"/>
        <end position="52"/>
    </location>
</feature>
<dbReference type="EMBL" id="KI630480">
    <property type="protein sequence ID" value="EYU38678.1"/>
    <property type="molecule type" value="Genomic_DNA"/>
</dbReference>
<keyword evidence="1" id="KW-0812">Transmembrane</keyword>
<keyword evidence="3" id="KW-1185">Reference proteome</keyword>
<protein>
    <submittedName>
        <fullName evidence="2">Uncharacterized protein</fullName>
    </submittedName>
</protein>